<protein>
    <submittedName>
        <fullName evidence="1">Uncharacterized protein</fullName>
    </submittedName>
</protein>
<dbReference type="EMBL" id="JAAOMA010000034">
    <property type="protein sequence ID" value="NHR07386.1"/>
    <property type="molecule type" value="Genomic_DNA"/>
</dbReference>
<accession>A0ABX0LCP8</accession>
<name>A0ABX0LCP8_9NEIS</name>
<dbReference type="RefSeq" id="WP_166453197.1">
    <property type="nucleotide sequence ID" value="NZ_JAAOMA010000034.1"/>
</dbReference>
<comment type="caution">
    <text evidence="1">The sequence shown here is derived from an EMBL/GenBank/DDBJ whole genome shotgun (WGS) entry which is preliminary data.</text>
</comment>
<keyword evidence="2" id="KW-1185">Reference proteome</keyword>
<evidence type="ECO:0000313" key="1">
    <source>
        <dbReference type="EMBL" id="NHR07386.1"/>
    </source>
</evidence>
<organism evidence="1 2">
    <name type="scientific">Chromobacterium fluminis</name>
    <dbReference type="NCBI Taxonomy" id="3044269"/>
    <lineage>
        <taxon>Bacteria</taxon>
        <taxon>Pseudomonadati</taxon>
        <taxon>Pseudomonadota</taxon>
        <taxon>Betaproteobacteria</taxon>
        <taxon>Neisseriales</taxon>
        <taxon>Chromobacteriaceae</taxon>
        <taxon>Chromobacterium</taxon>
    </lineage>
</organism>
<gene>
    <name evidence="1" type="ORF">HA052_19535</name>
</gene>
<proteinExistence type="predicted"/>
<evidence type="ECO:0000313" key="2">
    <source>
        <dbReference type="Proteomes" id="UP001515641"/>
    </source>
</evidence>
<sequence>MKVFLHTRTPQKRDWTNEIREFARIPTLGEYVSTSGHGPWHKVELVVHCPFECGCDAEVYAVEVDHNEVLQAALIG</sequence>
<dbReference type="Proteomes" id="UP001515641">
    <property type="component" value="Unassembled WGS sequence"/>
</dbReference>
<reference evidence="1 2" key="1">
    <citation type="submission" date="2020-03" db="EMBL/GenBank/DDBJ databases">
        <title>Draft genome sequence of environmentally isolated cultures.</title>
        <authorList>
            <person name="Wilson H.S."/>
            <person name="De Leon M.E."/>
        </authorList>
    </citation>
    <scope>NUCLEOTIDE SEQUENCE [LARGE SCALE GENOMIC DNA]</scope>
    <source>
        <strain evidence="1 2">HSC-31F16</strain>
    </source>
</reference>